<dbReference type="PRINTS" id="PR01609">
    <property type="entry name" value="CD36FAMILY"/>
</dbReference>
<evidence type="ECO:0000256" key="4">
    <source>
        <dbReference type="ARBA" id="ARBA00022692"/>
    </source>
</evidence>
<keyword evidence="7" id="KW-0325">Glycoprotein</keyword>
<accession>A0AA39FCN3</accession>
<dbReference type="PANTHER" id="PTHR11923:SF104">
    <property type="entry name" value="FI07620P"/>
    <property type="match status" value="1"/>
</dbReference>
<feature type="transmembrane region" description="Helical" evidence="8">
    <location>
        <begin position="433"/>
        <end position="455"/>
    </location>
</feature>
<dbReference type="GO" id="GO:0005737">
    <property type="term" value="C:cytoplasm"/>
    <property type="evidence" value="ECO:0007669"/>
    <property type="project" value="TreeGrafter"/>
</dbReference>
<dbReference type="Pfam" id="PF01130">
    <property type="entry name" value="CD36"/>
    <property type="match status" value="1"/>
</dbReference>
<evidence type="ECO:0000256" key="6">
    <source>
        <dbReference type="ARBA" id="ARBA00023136"/>
    </source>
</evidence>
<dbReference type="GO" id="GO:0005044">
    <property type="term" value="F:scavenger receptor activity"/>
    <property type="evidence" value="ECO:0007669"/>
    <property type="project" value="TreeGrafter"/>
</dbReference>
<evidence type="ECO:0000256" key="8">
    <source>
        <dbReference type="SAM" id="Phobius"/>
    </source>
</evidence>
<proteinExistence type="inferred from homology"/>
<keyword evidence="10" id="KW-1185">Reference proteome</keyword>
<keyword evidence="6 8" id="KW-0472">Membrane</keyword>
<dbReference type="Proteomes" id="UP001168972">
    <property type="component" value="Unassembled WGS sequence"/>
</dbReference>
<dbReference type="AlphaFoldDB" id="A0AA39FCN3"/>
<keyword evidence="4 8" id="KW-0812">Transmembrane</keyword>
<sequence length="538" mass="60899">MKTVGQIQQFKKCIILFMIGIICSALAYTIHVIDPMDLIFKWTLTMTPTSIVFNMWKKPPVDVFLKVYVFNITNAEEFLNGTEKLRVEEIGPYVYQEMLENTNVTWHDNGTISYIPKRSVVYRPDMSVSDPSKDFVMVANIPMLGVSSALYDAGFFVNYPLAQLANMLDSKPILNISVYDYFWGYEDSLVRLASGIVPNFIDFEKFGLLDRMYDEGDNILNINILKNKNMTDENGRYLSIETYNGSPGLQNWGYVDVEGNETNPSNTICNQIKGATEGTLFPTHIDKNAVFRVFRKAFCRTLPLVYVGEATTTNGLPGWEYSLSKDFLDPPDLNPENECYCRKMKKCLKKGLSDLTPCYYNIPAAISLPHFLDADPSLLEDVLGLKPDPERHRTRAILQPTVGTPMEVNSRMQTNLVMQHTVFNPRIAAFNDLVIPLFWTDLIIPPITGKIVLLIKLLLQIGPLLQISFICLSAIVGITTFILSVVGLMWVLNQQTDDLNDERRDSTDLRISFGYGQYTAIRILPAIKKITSKTDLFG</sequence>
<evidence type="ECO:0000313" key="9">
    <source>
        <dbReference type="EMBL" id="KAK0167118.1"/>
    </source>
</evidence>
<evidence type="ECO:0000256" key="3">
    <source>
        <dbReference type="ARBA" id="ARBA00022475"/>
    </source>
</evidence>
<comment type="similarity">
    <text evidence="2">Belongs to the CD36 family.</text>
</comment>
<name>A0AA39FCN3_MICHY</name>
<comment type="caution">
    <text evidence="9">The sequence shown here is derived from an EMBL/GenBank/DDBJ whole genome shotgun (WGS) entry which is preliminary data.</text>
</comment>
<comment type="subcellular location">
    <subcellularLocation>
        <location evidence="1">Cell membrane</location>
    </subcellularLocation>
</comment>
<gene>
    <name evidence="9" type="ORF">PV327_004557</name>
</gene>
<feature type="transmembrane region" description="Helical" evidence="8">
    <location>
        <begin position="467"/>
        <end position="492"/>
    </location>
</feature>
<dbReference type="PANTHER" id="PTHR11923">
    <property type="entry name" value="SCAVENGER RECEPTOR CLASS B TYPE-1 SR-B1"/>
    <property type="match status" value="1"/>
</dbReference>
<keyword evidence="5 8" id="KW-1133">Transmembrane helix</keyword>
<reference evidence="9" key="2">
    <citation type="submission" date="2023-03" db="EMBL/GenBank/DDBJ databases">
        <authorList>
            <person name="Inwood S.N."/>
            <person name="Skelly J.G."/>
            <person name="Guhlin J."/>
            <person name="Harrop T.W.R."/>
            <person name="Goldson S.G."/>
            <person name="Dearden P.K."/>
        </authorList>
    </citation>
    <scope>NUCLEOTIDE SEQUENCE</scope>
    <source>
        <strain evidence="9">Lincoln</strain>
        <tissue evidence="9">Whole body</tissue>
    </source>
</reference>
<dbReference type="GO" id="GO:0005886">
    <property type="term" value="C:plasma membrane"/>
    <property type="evidence" value="ECO:0007669"/>
    <property type="project" value="UniProtKB-SubCell"/>
</dbReference>
<feature type="transmembrane region" description="Helical" evidence="8">
    <location>
        <begin position="12"/>
        <end position="33"/>
    </location>
</feature>
<evidence type="ECO:0000256" key="7">
    <source>
        <dbReference type="ARBA" id="ARBA00023180"/>
    </source>
</evidence>
<keyword evidence="3" id="KW-1003">Cell membrane</keyword>
<evidence type="ECO:0000256" key="5">
    <source>
        <dbReference type="ARBA" id="ARBA00022989"/>
    </source>
</evidence>
<dbReference type="InterPro" id="IPR002159">
    <property type="entry name" value="CD36_fam"/>
</dbReference>
<evidence type="ECO:0000256" key="2">
    <source>
        <dbReference type="ARBA" id="ARBA00010532"/>
    </source>
</evidence>
<protein>
    <submittedName>
        <fullName evidence="9">Uncharacterized protein</fullName>
    </submittedName>
</protein>
<evidence type="ECO:0000313" key="10">
    <source>
        <dbReference type="Proteomes" id="UP001168972"/>
    </source>
</evidence>
<evidence type="ECO:0000256" key="1">
    <source>
        <dbReference type="ARBA" id="ARBA00004236"/>
    </source>
</evidence>
<organism evidence="9 10">
    <name type="scientific">Microctonus hyperodae</name>
    <name type="common">Parasitoid wasp</name>
    <dbReference type="NCBI Taxonomy" id="165561"/>
    <lineage>
        <taxon>Eukaryota</taxon>
        <taxon>Metazoa</taxon>
        <taxon>Ecdysozoa</taxon>
        <taxon>Arthropoda</taxon>
        <taxon>Hexapoda</taxon>
        <taxon>Insecta</taxon>
        <taxon>Pterygota</taxon>
        <taxon>Neoptera</taxon>
        <taxon>Endopterygota</taxon>
        <taxon>Hymenoptera</taxon>
        <taxon>Apocrita</taxon>
        <taxon>Ichneumonoidea</taxon>
        <taxon>Braconidae</taxon>
        <taxon>Euphorinae</taxon>
        <taxon>Microctonus</taxon>
    </lineage>
</organism>
<dbReference type="EMBL" id="JAQQBR010001832">
    <property type="protein sequence ID" value="KAK0167118.1"/>
    <property type="molecule type" value="Genomic_DNA"/>
</dbReference>
<reference evidence="9" key="1">
    <citation type="journal article" date="2023" name="bioRxiv">
        <title>Scaffold-level genome assemblies of two parasitoid biocontrol wasps reveal the parthenogenesis mechanism and an associated novel virus.</title>
        <authorList>
            <person name="Inwood S."/>
            <person name="Skelly J."/>
            <person name="Guhlin J."/>
            <person name="Harrop T."/>
            <person name="Goldson S."/>
            <person name="Dearden P."/>
        </authorList>
    </citation>
    <scope>NUCLEOTIDE SEQUENCE</scope>
    <source>
        <strain evidence="9">Lincoln</strain>
        <tissue evidence="9">Whole body</tissue>
    </source>
</reference>